<protein>
    <submittedName>
        <fullName evidence="2">Uncharacterized protein</fullName>
    </submittedName>
</protein>
<accession>A0A318TUB8</accession>
<sequence length="473" mass="54818">MSGRPSNKEIREVISFVRGELSRYQELLRDYKSYAEEVRKDEWPFFDLPHPNGSRRKIGSQAFRRLQNLSRKIVSNDPRLAGRMENETFFKLFSREVSAQIFSDVCIDERQLVEFCITSALQECIAPRIHFVPCVLPNYSGISKFSIGPVRFFKKDDFFSGKICGDFIDYYGDLERAKEFYQRQNWVACVAIDGFDKKKAQERAFLFVRLAIASIKVKLDQGLAQWLGTERQSFPNLRNYSFVSESTNLEMGKVALGWGHKYVLNSGNKSVEHLRSESSRAWFFLVGAFLDRIIGIPDWSFLESKIVTALIWSDIGGSPVSNAERIVAFSNCLEALFVTHENGKKSQLVERSRLFLEYAGWRPDYNSRVSNFYSKRCDIVHGEEMPLRPELREFAEVGKYFSDVCVEGFVNFAYWLLMKHRDEGTKQHLRPFNGRSSFDKAMREELPIFFERLSSPLHPTPPAPTFPRHPRET</sequence>
<name>A0A318TUB8_9RHOB</name>
<reference evidence="2 3" key="1">
    <citation type="submission" date="2018-06" db="EMBL/GenBank/DDBJ databases">
        <title>Genomic Encyclopedia of Type Strains, Phase III (KMG-III): the genomes of soil and plant-associated and newly described type strains.</title>
        <authorList>
            <person name="Whitman W."/>
        </authorList>
    </citation>
    <scope>NUCLEOTIDE SEQUENCE [LARGE SCALE GENOMIC DNA]</scope>
    <source>
        <strain evidence="2 3">JA737</strain>
    </source>
</reference>
<dbReference type="AlphaFoldDB" id="A0A318TUB8"/>
<dbReference type="Proteomes" id="UP000247727">
    <property type="component" value="Unassembled WGS sequence"/>
</dbReference>
<feature type="region of interest" description="Disordered" evidence="1">
    <location>
        <begin position="454"/>
        <end position="473"/>
    </location>
</feature>
<evidence type="ECO:0000313" key="3">
    <source>
        <dbReference type="Proteomes" id="UP000247727"/>
    </source>
</evidence>
<dbReference type="EMBL" id="QJTK01000018">
    <property type="protein sequence ID" value="PYF07447.1"/>
    <property type="molecule type" value="Genomic_DNA"/>
</dbReference>
<evidence type="ECO:0000313" key="2">
    <source>
        <dbReference type="EMBL" id="PYF07447.1"/>
    </source>
</evidence>
<feature type="compositionally biased region" description="Pro residues" evidence="1">
    <location>
        <begin position="458"/>
        <end position="467"/>
    </location>
</feature>
<proteinExistence type="predicted"/>
<evidence type="ECO:0000256" key="1">
    <source>
        <dbReference type="SAM" id="MobiDB-lite"/>
    </source>
</evidence>
<organism evidence="2 3">
    <name type="scientific">Rhodobacter viridis</name>
    <dbReference type="NCBI Taxonomy" id="1054202"/>
    <lineage>
        <taxon>Bacteria</taxon>
        <taxon>Pseudomonadati</taxon>
        <taxon>Pseudomonadota</taxon>
        <taxon>Alphaproteobacteria</taxon>
        <taxon>Rhodobacterales</taxon>
        <taxon>Rhodobacter group</taxon>
        <taxon>Rhodobacter</taxon>
    </lineage>
</organism>
<keyword evidence="3" id="KW-1185">Reference proteome</keyword>
<gene>
    <name evidence="2" type="ORF">C8J30_11846</name>
</gene>
<comment type="caution">
    <text evidence="2">The sequence shown here is derived from an EMBL/GenBank/DDBJ whole genome shotgun (WGS) entry which is preliminary data.</text>
</comment>